<dbReference type="PANTHER" id="PTHR33542">
    <property type="entry name" value="SIROHYDROCHLORIN FERROCHELATASE, CHLOROPLASTIC"/>
    <property type="match status" value="1"/>
</dbReference>
<dbReference type="OrthoDB" id="9795334at2"/>
<feature type="region of interest" description="Disordered" evidence="3">
    <location>
        <begin position="1"/>
        <end position="29"/>
    </location>
</feature>
<name>A0A540VM19_9CHLR</name>
<dbReference type="Gene3D" id="3.40.50.1400">
    <property type="match status" value="2"/>
</dbReference>
<evidence type="ECO:0000313" key="4">
    <source>
        <dbReference type="EMBL" id="TQE97811.1"/>
    </source>
</evidence>
<organism evidence="4 5">
    <name type="scientific">Litorilinea aerophila</name>
    <dbReference type="NCBI Taxonomy" id="1204385"/>
    <lineage>
        <taxon>Bacteria</taxon>
        <taxon>Bacillati</taxon>
        <taxon>Chloroflexota</taxon>
        <taxon>Caldilineae</taxon>
        <taxon>Caldilineales</taxon>
        <taxon>Caldilineaceae</taxon>
        <taxon>Litorilinea</taxon>
    </lineage>
</organism>
<dbReference type="InterPro" id="IPR050963">
    <property type="entry name" value="Sirohydro_Cobaltochel/CbiX"/>
</dbReference>
<evidence type="ECO:0000256" key="2">
    <source>
        <dbReference type="ARBA" id="ARBA00023239"/>
    </source>
</evidence>
<evidence type="ECO:0000313" key="5">
    <source>
        <dbReference type="Proteomes" id="UP000317371"/>
    </source>
</evidence>
<dbReference type="PANTHER" id="PTHR33542:SF3">
    <property type="entry name" value="SIROHYDROCHLORIN FERROCHELATASE, CHLOROPLASTIC"/>
    <property type="match status" value="1"/>
</dbReference>
<dbReference type="InParanoid" id="A0A540VM19"/>
<dbReference type="Pfam" id="PF01903">
    <property type="entry name" value="CbiX"/>
    <property type="match status" value="2"/>
</dbReference>
<evidence type="ECO:0000256" key="3">
    <source>
        <dbReference type="SAM" id="MobiDB-lite"/>
    </source>
</evidence>
<dbReference type="Proteomes" id="UP000317371">
    <property type="component" value="Unassembled WGS sequence"/>
</dbReference>
<dbReference type="AlphaFoldDB" id="A0A540VM19"/>
<reference evidence="4 5" key="1">
    <citation type="submission" date="2019-06" db="EMBL/GenBank/DDBJ databases">
        <title>Genome sequence of Litorilinea aerophila BAA-2444.</title>
        <authorList>
            <person name="Maclea K.S."/>
            <person name="Maurais E.G."/>
            <person name="Iannazzi L.C."/>
        </authorList>
    </citation>
    <scope>NUCLEOTIDE SEQUENCE [LARGE SCALE GENOMIC DNA]</scope>
    <source>
        <strain evidence="4 5">ATCC BAA-2444</strain>
    </source>
</reference>
<keyword evidence="5" id="KW-1185">Reference proteome</keyword>
<keyword evidence="2" id="KW-0456">Lyase</keyword>
<gene>
    <name evidence="4" type="ORF">FKZ61_00050</name>
</gene>
<protein>
    <submittedName>
        <fullName evidence="4">Sirohydrochlorin chelatase</fullName>
    </submittedName>
</protein>
<dbReference type="GO" id="GO:0016829">
    <property type="term" value="F:lyase activity"/>
    <property type="evidence" value="ECO:0007669"/>
    <property type="project" value="UniProtKB-KW"/>
</dbReference>
<dbReference type="SUPFAM" id="SSF53800">
    <property type="entry name" value="Chelatase"/>
    <property type="match status" value="1"/>
</dbReference>
<dbReference type="CDD" id="cd03416">
    <property type="entry name" value="CbiX_SirB_N"/>
    <property type="match status" value="2"/>
</dbReference>
<accession>A0A540VM19</accession>
<proteinExistence type="predicted"/>
<sequence>MDTTPGRLLADREFPGTGNASARQRGLENWPGNRFGEGATTMQAVILIGHGSLRSASGASMIRIAARLRERGVAPLVEASFLNYSRPTLAEMVEKCHAQGATTVIVQPYFLIEGTYVQQDLPALLQDVARAYPDLDFHVAPVLGDHPAMVALARRRVQEAEADAPRRRPAGLLFLAHGTPLPAANRPVYSVMQQVQVQMGFTYGQVGFLDCNEPEISQAVQQLVEDGARYILALPYFLHMGRHVREDLPGILAEVRRRYPAVTIHLARHLDYDLLLADVIAHRAAAVQEQLAAMPCRPAGVGREAACRAGRAQVVMAHWLAPSPKAQLAGSLESVETAGTLLERIGG</sequence>
<dbReference type="GO" id="GO:0046872">
    <property type="term" value="F:metal ion binding"/>
    <property type="evidence" value="ECO:0007669"/>
    <property type="project" value="UniProtKB-KW"/>
</dbReference>
<dbReference type="EMBL" id="VIGC01000001">
    <property type="protein sequence ID" value="TQE97811.1"/>
    <property type="molecule type" value="Genomic_DNA"/>
</dbReference>
<keyword evidence="1" id="KW-0479">Metal-binding</keyword>
<comment type="caution">
    <text evidence="4">The sequence shown here is derived from an EMBL/GenBank/DDBJ whole genome shotgun (WGS) entry which is preliminary data.</text>
</comment>
<evidence type="ECO:0000256" key="1">
    <source>
        <dbReference type="ARBA" id="ARBA00022723"/>
    </source>
</evidence>
<dbReference type="InterPro" id="IPR002762">
    <property type="entry name" value="CbiX-like"/>
</dbReference>